<sequence>MTNQIRDLLSFVTLTSPFLPKAAIRRRFATRLAAIRQPTVGALKHRGEVAVEHGAHVVLLEAAAYRTTLDADAASDAVVWGRGRRRRAGSRRRGVLNMNEWIRTVLVEGTRDTNFKVKPVCVPMWRLHGFRSMTIGRKPCSFNQRTILISTALYGTTLDWQGSIRSV</sequence>
<keyword evidence="1" id="KW-1185">Reference proteome</keyword>
<dbReference type="WBParaSite" id="L893_g28220.t1">
    <property type="protein sequence ID" value="L893_g28220.t1"/>
    <property type="gene ID" value="L893_g28220"/>
</dbReference>
<proteinExistence type="predicted"/>
<evidence type="ECO:0000313" key="2">
    <source>
        <dbReference type="WBParaSite" id="L893_g28220.t1"/>
    </source>
</evidence>
<organism evidence="1 2">
    <name type="scientific">Steinernema glaseri</name>
    <dbReference type="NCBI Taxonomy" id="37863"/>
    <lineage>
        <taxon>Eukaryota</taxon>
        <taxon>Metazoa</taxon>
        <taxon>Ecdysozoa</taxon>
        <taxon>Nematoda</taxon>
        <taxon>Chromadorea</taxon>
        <taxon>Rhabditida</taxon>
        <taxon>Tylenchina</taxon>
        <taxon>Panagrolaimomorpha</taxon>
        <taxon>Strongyloidoidea</taxon>
        <taxon>Steinernematidae</taxon>
        <taxon>Steinernema</taxon>
    </lineage>
</organism>
<reference evidence="2" key="1">
    <citation type="submission" date="2016-11" db="UniProtKB">
        <authorList>
            <consortium name="WormBaseParasite"/>
        </authorList>
    </citation>
    <scope>IDENTIFICATION</scope>
</reference>
<name>A0A1I7ZPH2_9BILA</name>
<dbReference type="AlphaFoldDB" id="A0A1I7ZPH2"/>
<protein>
    <submittedName>
        <fullName evidence="2">Uncharacterized protein</fullName>
    </submittedName>
</protein>
<dbReference type="Proteomes" id="UP000095287">
    <property type="component" value="Unplaced"/>
</dbReference>
<accession>A0A1I7ZPH2</accession>
<evidence type="ECO:0000313" key="1">
    <source>
        <dbReference type="Proteomes" id="UP000095287"/>
    </source>
</evidence>